<dbReference type="SUPFAM" id="SSF52343">
    <property type="entry name" value="Ferredoxin reductase-like, C-terminal NADP-linked domain"/>
    <property type="match status" value="1"/>
</dbReference>
<dbReference type="Proteomes" id="UP000241462">
    <property type="component" value="Unassembled WGS sequence"/>
</dbReference>
<organism evidence="10 11">
    <name type="scientific">Coniella lustricola</name>
    <dbReference type="NCBI Taxonomy" id="2025994"/>
    <lineage>
        <taxon>Eukaryota</taxon>
        <taxon>Fungi</taxon>
        <taxon>Dikarya</taxon>
        <taxon>Ascomycota</taxon>
        <taxon>Pezizomycotina</taxon>
        <taxon>Sordariomycetes</taxon>
        <taxon>Sordariomycetidae</taxon>
        <taxon>Diaporthales</taxon>
        <taxon>Schizoparmaceae</taxon>
        <taxon>Coniella</taxon>
    </lineage>
</organism>
<accession>A0A2T2ZX01</accession>
<dbReference type="InterPro" id="IPR039261">
    <property type="entry name" value="FNR_nucleotide-bd"/>
</dbReference>
<dbReference type="InterPro" id="IPR013112">
    <property type="entry name" value="FAD-bd_8"/>
</dbReference>
<dbReference type="InterPro" id="IPR051410">
    <property type="entry name" value="Ferric/Cupric_Reductase"/>
</dbReference>
<evidence type="ECO:0000256" key="3">
    <source>
        <dbReference type="ARBA" id="ARBA00022692"/>
    </source>
</evidence>
<feature type="transmembrane region" description="Helical" evidence="8">
    <location>
        <begin position="369"/>
        <end position="389"/>
    </location>
</feature>
<feature type="compositionally biased region" description="Low complexity" evidence="7">
    <location>
        <begin position="137"/>
        <end position="162"/>
    </location>
</feature>
<dbReference type="GO" id="GO:0005886">
    <property type="term" value="C:plasma membrane"/>
    <property type="evidence" value="ECO:0007669"/>
    <property type="project" value="TreeGrafter"/>
</dbReference>
<evidence type="ECO:0000313" key="11">
    <source>
        <dbReference type="Proteomes" id="UP000241462"/>
    </source>
</evidence>
<feature type="transmembrane region" description="Helical" evidence="8">
    <location>
        <begin position="304"/>
        <end position="323"/>
    </location>
</feature>
<evidence type="ECO:0000256" key="4">
    <source>
        <dbReference type="ARBA" id="ARBA00022989"/>
    </source>
</evidence>
<evidence type="ECO:0000256" key="7">
    <source>
        <dbReference type="SAM" id="MobiDB-lite"/>
    </source>
</evidence>
<feature type="transmembrane region" description="Helical" evidence="8">
    <location>
        <begin position="335"/>
        <end position="357"/>
    </location>
</feature>
<dbReference type="GO" id="GO:0006879">
    <property type="term" value="P:intracellular iron ion homeostasis"/>
    <property type="evidence" value="ECO:0007669"/>
    <property type="project" value="TreeGrafter"/>
</dbReference>
<feature type="transmembrane region" description="Helical" evidence="8">
    <location>
        <begin position="84"/>
        <end position="103"/>
    </location>
</feature>
<comment type="subcellular location">
    <subcellularLocation>
        <location evidence="1">Membrane</location>
        <topology evidence="1">Multi-pass membrane protein</topology>
    </subcellularLocation>
</comment>
<name>A0A2T2ZX01_9PEZI</name>
<dbReference type="GO" id="GO:0015677">
    <property type="term" value="P:copper ion import"/>
    <property type="evidence" value="ECO:0007669"/>
    <property type="project" value="TreeGrafter"/>
</dbReference>
<proteinExistence type="predicted"/>
<dbReference type="GO" id="GO:0006826">
    <property type="term" value="P:iron ion transport"/>
    <property type="evidence" value="ECO:0007669"/>
    <property type="project" value="TreeGrafter"/>
</dbReference>
<gene>
    <name evidence="10" type="ORF">BD289DRAFT_443472</name>
</gene>
<feature type="region of interest" description="Disordered" evidence="7">
    <location>
        <begin position="137"/>
        <end position="170"/>
    </location>
</feature>
<dbReference type="SFLD" id="SFLDS00052">
    <property type="entry name" value="Ferric_Reductase_Domain"/>
    <property type="match status" value="1"/>
</dbReference>
<dbReference type="EMBL" id="KZ678594">
    <property type="protein sequence ID" value="PSR78745.1"/>
    <property type="molecule type" value="Genomic_DNA"/>
</dbReference>
<keyword evidence="3 8" id="KW-0812">Transmembrane</keyword>
<dbReference type="GO" id="GO:0000293">
    <property type="term" value="F:ferric-chelate reductase activity"/>
    <property type="evidence" value="ECO:0007669"/>
    <property type="project" value="TreeGrafter"/>
</dbReference>
<dbReference type="InParanoid" id="A0A2T2ZX01"/>
<feature type="domain" description="FAD-binding FR-type" evidence="9">
    <location>
        <begin position="393"/>
        <end position="584"/>
    </location>
</feature>
<dbReference type="STRING" id="2025994.A0A2T2ZX01"/>
<dbReference type="Gene3D" id="3.40.50.80">
    <property type="entry name" value="Nucleotide-binding domain of ferredoxin-NADP reductase (FNR) module"/>
    <property type="match status" value="2"/>
</dbReference>
<keyword evidence="5" id="KW-0406">Ion transport</keyword>
<evidence type="ECO:0000259" key="9">
    <source>
        <dbReference type="PROSITE" id="PS51384"/>
    </source>
</evidence>
<dbReference type="AlphaFoldDB" id="A0A2T2ZX01"/>
<evidence type="ECO:0000256" key="5">
    <source>
        <dbReference type="ARBA" id="ARBA00023065"/>
    </source>
</evidence>
<dbReference type="PANTHER" id="PTHR32361">
    <property type="entry name" value="FERRIC/CUPRIC REDUCTASE TRANSMEMBRANE COMPONENT"/>
    <property type="match status" value="1"/>
</dbReference>
<evidence type="ECO:0000313" key="10">
    <source>
        <dbReference type="EMBL" id="PSR78745.1"/>
    </source>
</evidence>
<protein>
    <recommendedName>
        <fullName evidence="9">FAD-binding FR-type domain-containing protein</fullName>
    </recommendedName>
</protein>
<dbReference type="Pfam" id="PF08022">
    <property type="entry name" value="FAD_binding_8"/>
    <property type="match status" value="1"/>
</dbReference>
<dbReference type="CDD" id="cd06186">
    <property type="entry name" value="NOX_Duox_like_FAD_NADP"/>
    <property type="match status" value="1"/>
</dbReference>
<evidence type="ECO:0000256" key="1">
    <source>
        <dbReference type="ARBA" id="ARBA00004141"/>
    </source>
</evidence>
<dbReference type="Pfam" id="PF01794">
    <property type="entry name" value="Ferric_reduct"/>
    <property type="match status" value="1"/>
</dbReference>
<evidence type="ECO:0000256" key="6">
    <source>
        <dbReference type="ARBA" id="ARBA00023136"/>
    </source>
</evidence>
<evidence type="ECO:0000256" key="2">
    <source>
        <dbReference type="ARBA" id="ARBA00022448"/>
    </source>
</evidence>
<dbReference type="InterPro" id="IPR017927">
    <property type="entry name" value="FAD-bd_FR_type"/>
</dbReference>
<keyword evidence="4 8" id="KW-1133">Transmembrane helix</keyword>
<dbReference type="PROSITE" id="PS51384">
    <property type="entry name" value="FAD_FR"/>
    <property type="match status" value="1"/>
</dbReference>
<reference evidence="10 11" key="1">
    <citation type="journal article" date="2018" name="Mycol. Prog.">
        <title>Coniella lustricola, a new species from submerged detritus.</title>
        <authorList>
            <person name="Raudabaugh D.B."/>
            <person name="Iturriaga T."/>
            <person name="Carver A."/>
            <person name="Mondo S."/>
            <person name="Pangilinan J."/>
            <person name="Lipzen A."/>
            <person name="He G."/>
            <person name="Amirebrahimi M."/>
            <person name="Grigoriev I.V."/>
            <person name="Miller A.N."/>
        </authorList>
    </citation>
    <scope>NUCLEOTIDE SEQUENCE [LARGE SCALE GENOMIC DNA]</scope>
    <source>
        <strain evidence="10 11">B22-T-1</strain>
    </source>
</reference>
<keyword evidence="11" id="KW-1185">Reference proteome</keyword>
<evidence type="ECO:0000256" key="8">
    <source>
        <dbReference type="SAM" id="Phobius"/>
    </source>
</evidence>
<sequence>METAFADATIPDAAVTAIWARRLLSGALQLDPQSNNFENATASTSEYLHAAGMRNFPPEQREILGNLISGLLFGRGFVRYYNRVLLAVLCLFAVWRGVAWLRWRCECWSRRRVERCRGDGGRAVEYLRAKSSAEAGVSGQAGSSSSSSSSLRNSSSSSTSSATPRDTWPSAVAKDPQVDLERLPLLGSQRVHRDAPGPLKCARRSISKFLAYQPPPLHIVDKSLPSNATSLVIASWLALNLFFHLYRIQLGWVYFFCFATRSGDVFIVNLPLLYLLASKNQPLEQLTGASYESLNIFHRRVGEWMCLLAASHSLGLLAWQFILEPEWLRVPGLSAWGYFCHPIIYCGICAFVSYEVLYFTSLSGFRQRWYEIFLASHVVLQILALFFLYQHFRTARPYVLASLAIFAADRLVWRLGLRSTVLDAKVDVLPDGETVLLSAEWDVPSQPARNWLRRTLWWLRPRQSVLYGWKATDHVFLSVPALGATHMLQAHPFTIASPAPATAASLFCGKKKGSDVADGQSQQHEWHSQTTTTTTTTAIQMRKRSLRLLIRAHAGFTADLLAYAHHESAVRVRLDGPYGSTHALDMLRAADNAILIAGGSGIAVTLPLTWALVHAQRQHCGLHSNDDDDDYDVVESYLHTSDGLHHVRRRSAKRQRQRQRLRMLWVIHSEEHRHWVPQETLRQLVDAGLELVIPTPTVVGGRPDVADLLERWMSEHEACSNSGHEQSKEQTAVVVSGPDGLNRSVRNACAQALGRGMDVSLAFEKFGW</sequence>
<dbReference type="SFLD" id="SFLDG01168">
    <property type="entry name" value="Ferric_reductase_subgroup_(FRE"/>
    <property type="match status" value="1"/>
</dbReference>
<dbReference type="InterPro" id="IPR013130">
    <property type="entry name" value="Fe3_Rdtase_TM_dom"/>
</dbReference>
<keyword evidence="6 8" id="KW-0472">Membrane</keyword>
<dbReference type="PANTHER" id="PTHR32361:SF28">
    <property type="entry name" value="FRP1P"/>
    <property type="match status" value="1"/>
</dbReference>
<dbReference type="OrthoDB" id="17725at2759"/>
<keyword evidence="2" id="KW-0813">Transport</keyword>